<accession>A0A840UXT8</accession>
<feature type="transmembrane region" description="Helical" evidence="1">
    <location>
        <begin position="215"/>
        <end position="235"/>
    </location>
</feature>
<comment type="caution">
    <text evidence="2">The sequence shown here is derived from an EMBL/GenBank/DDBJ whole genome shotgun (WGS) entry which is preliminary data.</text>
</comment>
<sequence>MLNNSTRPLIEGAMLTALTVIMAISGTALPMFFFLLYILPLPIAINIFRHGLRWGFISVIAASLITGSVFGFQSALSIIIITILTGPALGYGFRHLSPTKNLLLTMGASILSVGLSLAAVFLLMGVDVFKDLGTTLNTATQTTLKMYQSMGLAPEQLQTQTAQIEHIVKLIMLSLPAAIALSAIFSALINFLLTHRLLKRLGERNLAGLPPFAQWRMPVIFVFLFGFSLVGLYWGSTRSITILYNVSFNLNYFSSMFCRLQGLSLLYFILERLKLSTLPKILIMVLIIFTPFLEIFMYAGLFDMIFDYRTRLKIKRD</sequence>
<keyword evidence="3" id="KW-1185">Reference proteome</keyword>
<feature type="transmembrane region" description="Helical" evidence="1">
    <location>
        <begin position="102"/>
        <end position="126"/>
    </location>
</feature>
<evidence type="ECO:0000313" key="3">
    <source>
        <dbReference type="Proteomes" id="UP000559117"/>
    </source>
</evidence>
<keyword evidence="1" id="KW-0472">Membrane</keyword>
<dbReference type="Pfam" id="PF09991">
    <property type="entry name" value="DUF2232"/>
    <property type="match status" value="1"/>
</dbReference>
<organism evidence="2 3">
    <name type="scientific">Pectinatus brassicae</name>
    <dbReference type="NCBI Taxonomy" id="862415"/>
    <lineage>
        <taxon>Bacteria</taxon>
        <taxon>Bacillati</taxon>
        <taxon>Bacillota</taxon>
        <taxon>Negativicutes</taxon>
        <taxon>Selenomonadales</taxon>
        <taxon>Selenomonadaceae</taxon>
        <taxon>Pectinatus</taxon>
    </lineage>
</organism>
<dbReference type="Proteomes" id="UP000559117">
    <property type="component" value="Unassembled WGS sequence"/>
</dbReference>
<feature type="transmembrane region" description="Helical" evidence="1">
    <location>
        <begin position="170"/>
        <end position="194"/>
    </location>
</feature>
<proteinExistence type="predicted"/>
<dbReference type="InterPro" id="IPR018710">
    <property type="entry name" value="DUF2232"/>
</dbReference>
<dbReference type="AlphaFoldDB" id="A0A840UXT8"/>
<dbReference type="RefSeq" id="WP_183862838.1">
    <property type="nucleotide sequence ID" value="NZ_JACHFH010000037.1"/>
</dbReference>
<evidence type="ECO:0000256" key="1">
    <source>
        <dbReference type="SAM" id="Phobius"/>
    </source>
</evidence>
<feature type="transmembrane region" description="Helical" evidence="1">
    <location>
        <begin position="51"/>
        <end position="70"/>
    </location>
</feature>
<gene>
    <name evidence="2" type="ORF">HNR32_002362</name>
</gene>
<name>A0A840UXT8_9FIRM</name>
<dbReference type="PANTHER" id="PTHR41324:SF1">
    <property type="entry name" value="DUF2232 DOMAIN-CONTAINING PROTEIN"/>
    <property type="match status" value="1"/>
</dbReference>
<dbReference type="PANTHER" id="PTHR41324">
    <property type="entry name" value="MEMBRANE PROTEIN-RELATED"/>
    <property type="match status" value="1"/>
</dbReference>
<keyword evidence="1" id="KW-1133">Transmembrane helix</keyword>
<feature type="transmembrane region" description="Helical" evidence="1">
    <location>
        <begin position="281"/>
        <end position="301"/>
    </location>
</feature>
<feature type="transmembrane region" description="Helical" evidence="1">
    <location>
        <begin position="76"/>
        <end position="93"/>
    </location>
</feature>
<feature type="transmembrane region" description="Helical" evidence="1">
    <location>
        <begin position="250"/>
        <end position="269"/>
    </location>
</feature>
<keyword evidence="1" id="KW-0812">Transmembrane</keyword>
<reference evidence="2 3" key="1">
    <citation type="submission" date="2020-08" db="EMBL/GenBank/DDBJ databases">
        <title>Genomic Encyclopedia of Type Strains, Phase IV (KMG-IV): sequencing the most valuable type-strain genomes for metagenomic binning, comparative biology and taxonomic classification.</title>
        <authorList>
            <person name="Goeker M."/>
        </authorList>
    </citation>
    <scope>NUCLEOTIDE SEQUENCE [LARGE SCALE GENOMIC DNA]</scope>
    <source>
        <strain evidence="2 3">DSM 24661</strain>
    </source>
</reference>
<dbReference type="EMBL" id="JACHFH010000037">
    <property type="protein sequence ID" value="MBB5337205.1"/>
    <property type="molecule type" value="Genomic_DNA"/>
</dbReference>
<evidence type="ECO:0000313" key="2">
    <source>
        <dbReference type="EMBL" id="MBB5337205.1"/>
    </source>
</evidence>
<feature type="transmembrane region" description="Helical" evidence="1">
    <location>
        <begin position="12"/>
        <end position="39"/>
    </location>
</feature>
<protein>
    <submittedName>
        <fullName evidence="2">Uncharacterized protein YybS (DUF2232 family)</fullName>
    </submittedName>
</protein>